<organism evidence="1">
    <name type="scientific">hydrothermal vent metagenome</name>
    <dbReference type="NCBI Taxonomy" id="652676"/>
    <lineage>
        <taxon>unclassified sequences</taxon>
        <taxon>metagenomes</taxon>
        <taxon>ecological metagenomes</taxon>
    </lineage>
</organism>
<reference evidence="1" key="1">
    <citation type="submission" date="2018-06" db="EMBL/GenBank/DDBJ databases">
        <authorList>
            <person name="Zhirakovskaya E."/>
        </authorList>
    </citation>
    <scope>NUCLEOTIDE SEQUENCE</scope>
</reference>
<name>A0A3B0VVM9_9ZZZZ</name>
<dbReference type="EMBL" id="UOEY01000112">
    <property type="protein sequence ID" value="VAW40909.1"/>
    <property type="molecule type" value="Genomic_DNA"/>
</dbReference>
<proteinExistence type="predicted"/>
<dbReference type="AlphaFoldDB" id="A0A3B0VVM9"/>
<gene>
    <name evidence="1" type="ORF">MNBD_DELTA04-1066</name>
</gene>
<sequence length="110" mass="12883">MRQYLIDEISFLERDNIDSYLKRTLKPGPIEGVFWLPVPPDLLGPEQLGHEKCSPFYFSVVLEEKTLRFEFLVRSADNMHCTCIAWATEAQRSFILDFADRLLQEEMVRA</sequence>
<protein>
    <submittedName>
        <fullName evidence="1">Uncharacterized protein</fullName>
    </submittedName>
</protein>
<evidence type="ECO:0000313" key="1">
    <source>
        <dbReference type="EMBL" id="VAW40909.1"/>
    </source>
</evidence>
<accession>A0A3B0VVM9</accession>